<feature type="chain" id="PRO_5003443740" evidence="1">
    <location>
        <begin position="27"/>
        <end position="167"/>
    </location>
</feature>
<dbReference type="PANTHER" id="PTHR12960">
    <property type="entry name" value="GLE-1-RELATED"/>
    <property type="match status" value="1"/>
</dbReference>
<feature type="signal peptide" evidence="1">
    <location>
        <begin position="1"/>
        <end position="26"/>
    </location>
</feature>
<proteinExistence type="predicted"/>
<dbReference type="GO" id="GO:0005737">
    <property type="term" value="C:cytoplasm"/>
    <property type="evidence" value="ECO:0007669"/>
    <property type="project" value="TreeGrafter"/>
</dbReference>
<dbReference type="GO" id="GO:0031369">
    <property type="term" value="F:translation initiation factor binding"/>
    <property type="evidence" value="ECO:0007669"/>
    <property type="project" value="TreeGrafter"/>
</dbReference>
<dbReference type="GO" id="GO:0016973">
    <property type="term" value="P:poly(A)+ mRNA export from nucleus"/>
    <property type="evidence" value="ECO:0007669"/>
    <property type="project" value="InterPro"/>
</dbReference>
<dbReference type="PaxDb" id="10029-XP_007617764.1"/>
<keyword evidence="1" id="KW-0732">Signal</keyword>
<dbReference type="Proteomes" id="UP000001075">
    <property type="component" value="Unassembled WGS sequence"/>
</dbReference>
<dbReference type="InterPro" id="IPR012476">
    <property type="entry name" value="GLE1"/>
</dbReference>
<name>G3GSQ0_CRIGR</name>
<reference evidence="3" key="1">
    <citation type="journal article" date="2011" name="Nat. Biotechnol.">
        <title>The genomic sequence of the Chinese hamster ovary (CHO)-K1 cell line.</title>
        <authorList>
            <person name="Xu X."/>
            <person name="Nagarajan H."/>
            <person name="Lewis N.E."/>
            <person name="Pan S."/>
            <person name="Cai Z."/>
            <person name="Liu X."/>
            <person name="Chen W."/>
            <person name="Xie M."/>
            <person name="Wang W."/>
            <person name="Hammond S."/>
            <person name="Andersen M.R."/>
            <person name="Neff N."/>
            <person name="Passarelli B."/>
            <person name="Koh W."/>
            <person name="Fan H.C."/>
            <person name="Wang J."/>
            <person name="Gui Y."/>
            <person name="Lee K.H."/>
            <person name="Betenbaugh M.J."/>
            <person name="Quake S.R."/>
            <person name="Famili I."/>
            <person name="Palsson B.O."/>
            <person name="Wang J."/>
        </authorList>
    </citation>
    <scope>NUCLEOTIDE SEQUENCE [LARGE SCALE GENOMIC DNA]</scope>
    <source>
        <strain evidence="3">CHO K1 cell line</strain>
    </source>
</reference>
<accession>G3GSQ0</accession>
<dbReference type="GO" id="GO:0044614">
    <property type="term" value="C:nuclear pore cytoplasmic filaments"/>
    <property type="evidence" value="ECO:0007669"/>
    <property type="project" value="TreeGrafter"/>
</dbReference>
<dbReference type="STRING" id="10029.G3GSQ0"/>
<gene>
    <name evidence="2" type="ORF">I79_000668</name>
</gene>
<dbReference type="EMBL" id="JH000012">
    <property type="protein sequence ID" value="EGV96415.1"/>
    <property type="molecule type" value="Genomic_DNA"/>
</dbReference>
<dbReference type="GO" id="GO:0005543">
    <property type="term" value="F:phospholipid binding"/>
    <property type="evidence" value="ECO:0007669"/>
    <property type="project" value="TreeGrafter"/>
</dbReference>
<protein>
    <submittedName>
        <fullName evidence="2">Nucleoporin GLE1</fullName>
    </submittedName>
</protein>
<evidence type="ECO:0000256" key="1">
    <source>
        <dbReference type="SAM" id="SignalP"/>
    </source>
</evidence>
<dbReference type="GO" id="GO:0000822">
    <property type="term" value="F:inositol hexakisphosphate binding"/>
    <property type="evidence" value="ECO:0007669"/>
    <property type="project" value="TreeGrafter"/>
</dbReference>
<dbReference type="InParanoid" id="G3GSQ0"/>
<evidence type="ECO:0000313" key="2">
    <source>
        <dbReference type="EMBL" id="EGV96415.1"/>
    </source>
</evidence>
<dbReference type="AlphaFoldDB" id="G3GSQ0"/>
<sequence>MVVAGPLAVSLLLPSFTLLVSHLSSSQDISSELSSEQQLCARKEHPIVAFEVSCQKHSRIPLTFNTKWNQEHIGAQHTEPIALLSSRAIKVDGCIRMYELVHRMKGTEGLRQWQEEQERKVRALSKMTSEQLKRFDELKALKLHKEFQDLQEVMRRVPEKPWGTRRS</sequence>
<organism evidence="2 3">
    <name type="scientific">Cricetulus griseus</name>
    <name type="common">Chinese hamster</name>
    <name type="synonym">Cricetulus barabensis griseus</name>
    <dbReference type="NCBI Taxonomy" id="10029"/>
    <lineage>
        <taxon>Eukaryota</taxon>
        <taxon>Metazoa</taxon>
        <taxon>Chordata</taxon>
        <taxon>Craniata</taxon>
        <taxon>Vertebrata</taxon>
        <taxon>Euteleostomi</taxon>
        <taxon>Mammalia</taxon>
        <taxon>Eutheria</taxon>
        <taxon>Euarchontoglires</taxon>
        <taxon>Glires</taxon>
        <taxon>Rodentia</taxon>
        <taxon>Myomorpha</taxon>
        <taxon>Muroidea</taxon>
        <taxon>Cricetidae</taxon>
        <taxon>Cricetinae</taxon>
        <taxon>Cricetulus</taxon>
    </lineage>
</organism>
<dbReference type="PANTHER" id="PTHR12960:SF0">
    <property type="entry name" value="MRNA EXPORT FACTOR GLE1"/>
    <property type="match status" value="1"/>
</dbReference>
<evidence type="ECO:0000313" key="3">
    <source>
        <dbReference type="Proteomes" id="UP000001075"/>
    </source>
</evidence>